<dbReference type="Proteomes" id="UP000198211">
    <property type="component" value="Unassembled WGS sequence"/>
</dbReference>
<dbReference type="InterPro" id="IPR050567">
    <property type="entry name" value="Mitochondrial_Carrier"/>
</dbReference>
<gene>
    <name evidence="11" type="ORF">PHMEG_00039606</name>
</gene>
<keyword evidence="6" id="KW-1133">Transmembrane helix</keyword>
<dbReference type="InterPro" id="IPR023395">
    <property type="entry name" value="MCP_dom_sf"/>
</dbReference>
<evidence type="ECO:0000256" key="6">
    <source>
        <dbReference type="ARBA" id="ARBA00022989"/>
    </source>
</evidence>
<dbReference type="STRING" id="4795.A0A225UER3"/>
<evidence type="ECO:0000256" key="5">
    <source>
        <dbReference type="ARBA" id="ARBA00022737"/>
    </source>
</evidence>
<comment type="similarity">
    <text evidence="2 10">Belongs to the mitochondrial carrier (TC 2.A.29) family.</text>
</comment>
<dbReference type="Gene3D" id="1.50.40.10">
    <property type="entry name" value="Mitochondrial carrier domain"/>
    <property type="match status" value="2"/>
</dbReference>
<proteinExistence type="inferred from homology"/>
<comment type="caution">
    <text evidence="11">The sequence shown here is derived from an EMBL/GenBank/DDBJ whole genome shotgun (WGS) entry which is preliminary data.</text>
</comment>
<dbReference type="EMBL" id="NBNE01019654">
    <property type="protein sequence ID" value="OWY91707.1"/>
    <property type="molecule type" value="Genomic_DNA"/>
</dbReference>
<reference evidence="12" key="1">
    <citation type="submission" date="2017-03" db="EMBL/GenBank/DDBJ databases">
        <title>Phytopthora megakarya and P. palmivora, two closely related causual agents of cacao black pod achieved similar genome size and gene model numbers by different mechanisms.</title>
        <authorList>
            <person name="Ali S."/>
            <person name="Shao J."/>
            <person name="Larry D.J."/>
            <person name="Kronmiller B."/>
            <person name="Shen D."/>
            <person name="Strem M.D."/>
            <person name="Melnick R.L."/>
            <person name="Guiltinan M.J."/>
            <person name="Tyler B.M."/>
            <person name="Meinhardt L.W."/>
            <person name="Bailey B.A."/>
        </authorList>
    </citation>
    <scope>NUCLEOTIDE SEQUENCE [LARGE SCALE GENOMIC DNA]</scope>
    <source>
        <strain evidence="12">zdho120</strain>
    </source>
</reference>
<keyword evidence="3 10" id="KW-0813">Transport</keyword>
<sequence>MDESLTGLTARSCYAFAGLPHNVVKLRLQTQGGDRVYRYKGVMDALVRIVKEEGIRGLGKGGTPNLACCVLSNPVGNAVDGVSKNVVATLRLQKVERDDGMTLQAALEASIISIFVSMNIASKLQFQRQPLVQRVYRGPLDCISKVLKREGMTGLFRGYSSVLLRDVPATPIVIGLYHVIAPIHERTMGPETLFTPIVTATFATAASLAILYPADVVKAHMQTASNPLTLRDGFRLVFAHHGLRGFYRGGAAAAISGVSI</sequence>
<evidence type="ECO:0000256" key="9">
    <source>
        <dbReference type="PROSITE-ProRule" id="PRU00282"/>
    </source>
</evidence>
<dbReference type="GO" id="GO:0022857">
    <property type="term" value="F:transmembrane transporter activity"/>
    <property type="evidence" value="ECO:0007669"/>
    <property type="project" value="TreeGrafter"/>
</dbReference>
<feature type="repeat" description="Solcar" evidence="9">
    <location>
        <begin position="101"/>
        <end position="183"/>
    </location>
</feature>
<dbReference type="Pfam" id="PF00153">
    <property type="entry name" value="Mito_carr"/>
    <property type="match status" value="3"/>
</dbReference>
<keyword evidence="7" id="KW-0496">Mitochondrion</keyword>
<evidence type="ECO:0000256" key="10">
    <source>
        <dbReference type="RuleBase" id="RU000488"/>
    </source>
</evidence>
<dbReference type="GO" id="GO:0031966">
    <property type="term" value="C:mitochondrial membrane"/>
    <property type="evidence" value="ECO:0007669"/>
    <property type="project" value="UniProtKB-SubCell"/>
</dbReference>
<dbReference type="OrthoDB" id="193856at2759"/>
<evidence type="ECO:0000256" key="3">
    <source>
        <dbReference type="ARBA" id="ARBA00022448"/>
    </source>
</evidence>
<protein>
    <submittedName>
        <fullName evidence="11">Mitochondrial Carrier (MC) protein</fullName>
    </submittedName>
</protein>
<evidence type="ECO:0000256" key="2">
    <source>
        <dbReference type="ARBA" id="ARBA00006375"/>
    </source>
</evidence>
<keyword evidence="5" id="KW-0677">Repeat</keyword>
<dbReference type="AlphaFoldDB" id="A0A225UER3"/>
<organism evidence="11 12">
    <name type="scientific">Phytophthora megakarya</name>
    <dbReference type="NCBI Taxonomy" id="4795"/>
    <lineage>
        <taxon>Eukaryota</taxon>
        <taxon>Sar</taxon>
        <taxon>Stramenopiles</taxon>
        <taxon>Oomycota</taxon>
        <taxon>Peronosporomycetes</taxon>
        <taxon>Peronosporales</taxon>
        <taxon>Peronosporaceae</taxon>
        <taxon>Phytophthora</taxon>
    </lineage>
</organism>
<evidence type="ECO:0000313" key="11">
    <source>
        <dbReference type="EMBL" id="OWY91707.1"/>
    </source>
</evidence>
<dbReference type="PANTHER" id="PTHR45624">
    <property type="entry name" value="MITOCHONDRIAL BASIC AMINO ACIDS TRANSPORTER-RELATED"/>
    <property type="match status" value="1"/>
</dbReference>
<keyword evidence="8 9" id="KW-0472">Membrane</keyword>
<evidence type="ECO:0000313" key="12">
    <source>
        <dbReference type="Proteomes" id="UP000198211"/>
    </source>
</evidence>
<accession>A0A225UER3</accession>
<dbReference type="PROSITE" id="PS50920">
    <property type="entry name" value="SOLCAR"/>
    <property type="match status" value="3"/>
</dbReference>
<comment type="subcellular location">
    <subcellularLocation>
        <location evidence="1">Mitochondrion membrane</location>
        <topology evidence="1">Multi-pass membrane protein</topology>
    </subcellularLocation>
</comment>
<evidence type="ECO:0000256" key="8">
    <source>
        <dbReference type="ARBA" id="ARBA00023136"/>
    </source>
</evidence>
<evidence type="ECO:0000256" key="4">
    <source>
        <dbReference type="ARBA" id="ARBA00022692"/>
    </source>
</evidence>
<dbReference type="SUPFAM" id="SSF103506">
    <property type="entry name" value="Mitochondrial carrier"/>
    <property type="match status" value="1"/>
</dbReference>
<evidence type="ECO:0000256" key="1">
    <source>
        <dbReference type="ARBA" id="ARBA00004225"/>
    </source>
</evidence>
<name>A0A225UER3_9STRA</name>
<feature type="repeat" description="Solcar" evidence="9">
    <location>
        <begin position="191"/>
        <end position="260"/>
    </location>
</feature>
<feature type="repeat" description="Solcar" evidence="9">
    <location>
        <begin position="1"/>
        <end position="86"/>
    </location>
</feature>
<evidence type="ECO:0000256" key="7">
    <source>
        <dbReference type="ARBA" id="ARBA00023128"/>
    </source>
</evidence>
<dbReference type="InterPro" id="IPR018108">
    <property type="entry name" value="MCP_transmembrane"/>
</dbReference>
<keyword evidence="4 9" id="KW-0812">Transmembrane</keyword>
<keyword evidence="12" id="KW-1185">Reference proteome</keyword>